<dbReference type="OrthoDB" id="7610022at2759"/>
<comment type="caution">
    <text evidence="2">The sequence shown here is derived from an EMBL/GenBank/DDBJ whole genome shotgun (WGS) entry which is preliminary data.</text>
</comment>
<organism evidence="2 3">
    <name type="scientific">Trichomalopsis sarcophagae</name>
    <dbReference type="NCBI Taxonomy" id="543379"/>
    <lineage>
        <taxon>Eukaryota</taxon>
        <taxon>Metazoa</taxon>
        <taxon>Ecdysozoa</taxon>
        <taxon>Arthropoda</taxon>
        <taxon>Hexapoda</taxon>
        <taxon>Insecta</taxon>
        <taxon>Pterygota</taxon>
        <taxon>Neoptera</taxon>
        <taxon>Endopterygota</taxon>
        <taxon>Hymenoptera</taxon>
        <taxon>Apocrita</taxon>
        <taxon>Proctotrupomorpha</taxon>
        <taxon>Chalcidoidea</taxon>
        <taxon>Pteromalidae</taxon>
        <taxon>Pteromalinae</taxon>
        <taxon>Trichomalopsis</taxon>
    </lineage>
</organism>
<dbReference type="Pfam" id="PF24626">
    <property type="entry name" value="SH3_Tf2-1"/>
    <property type="match status" value="1"/>
</dbReference>
<accession>A0A232F0L2</accession>
<name>A0A232F0L2_9HYME</name>
<reference evidence="2 3" key="1">
    <citation type="journal article" date="2017" name="Curr. Biol.">
        <title>The Evolution of Venom by Co-option of Single-Copy Genes.</title>
        <authorList>
            <person name="Martinson E.O."/>
            <person name="Mrinalini"/>
            <person name="Kelkar Y.D."/>
            <person name="Chang C.H."/>
            <person name="Werren J.H."/>
        </authorList>
    </citation>
    <scope>NUCLEOTIDE SEQUENCE [LARGE SCALE GENOMIC DNA]</scope>
    <source>
        <strain evidence="2 3">Alberta</strain>
        <tissue evidence="2">Whole body</tissue>
    </source>
</reference>
<gene>
    <name evidence="2" type="ORF">TSAR_012639</name>
</gene>
<dbReference type="AlphaFoldDB" id="A0A232F0L2"/>
<dbReference type="InterPro" id="IPR056924">
    <property type="entry name" value="SH3_Tf2-1"/>
</dbReference>
<evidence type="ECO:0000259" key="1">
    <source>
        <dbReference type="Pfam" id="PF24626"/>
    </source>
</evidence>
<keyword evidence="3" id="KW-1185">Reference proteome</keyword>
<proteinExistence type="predicted"/>
<evidence type="ECO:0000313" key="3">
    <source>
        <dbReference type="Proteomes" id="UP000215335"/>
    </source>
</evidence>
<sequence>MTPRTVPRPMKLQEPSTKGQYLAHRLKHHAKCTKSGVRLPDGIGDAACIIAVMPPIDILALERKDIFEVAEECVKDYNNTIHSSTRFTPNYLLTGLNNSFLPDELNDNNLTNLEDCRKIAFRKSKEIHNQNKEYYDKNVKQIDYKVGDLVYVQSANKLNKDKLDPIRVGPFKIKEKISDVMFLLDSRFRKNESNIFHASKLVPYSDGVHLRSLNGGIMLNVFVEKAAIEDAIYYLLA</sequence>
<evidence type="ECO:0000313" key="2">
    <source>
        <dbReference type="EMBL" id="OXU24204.1"/>
    </source>
</evidence>
<dbReference type="Proteomes" id="UP000215335">
    <property type="component" value="Unassembled WGS sequence"/>
</dbReference>
<dbReference type="EMBL" id="NNAY01001371">
    <property type="protein sequence ID" value="OXU24204.1"/>
    <property type="molecule type" value="Genomic_DNA"/>
</dbReference>
<feature type="domain" description="Tf2-1-like SH3-like" evidence="1">
    <location>
        <begin position="147"/>
        <end position="204"/>
    </location>
</feature>
<protein>
    <recommendedName>
        <fullName evidence="1">Tf2-1-like SH3-like domain-containing protein</fullName>
    </recommendedName>
</protein>